<dbReference type="Pfam" id="PF06073">
    <property type="entry name" value="DUF934"/>
    <property type="match status" value="1"/>
</dbReference>
<name>A0A849KZK0_9RHOB</name>
<sequence>MTQIVTRDGFVADSFPRHGVILDLDAYWTGQDLPIDVPLGVRLPVDADPERLRPWFGKISLAIIPFASSADGRGFSLARRLRQLGYRGRIRAEGHVLVDQFRAALRVGVDEIAISDAQALRNPEAQWLAVRHVEGYQNRLFAA</sequence>
<evidence type="ECO:0000313" key="2">
    <source>
        <dbReference type="Proteomes" id="UP000572377"/>
    </source>
</evidence>
<evidence type="ECO:0000313" key="1">
    <source>
        <dbReference type="EMBL" id="NNU79194.1"/>
    </source>
</evidence>
<reference evidence="1 2" key="1">
    <citation type="submission" date="2020-05" db="EMBL/GenBank/DDBJ databases">
        <title>Gimesia benthica sp. nov., a novel planctomycete isolated from a deep-sea water sample of the Northwest Indian Ocean.</title>
        <authorList>
            <person name="Wang J."/>
            <person name="Ruan C."/>
            <person name="Song L."/>
            <person name="Zhu Y."/>
            <person name="Li A."/>
            <person name="Zheng X."/>
            <person name="Wang L."/>
            <person name="Lu Z."/>
            <person name="Huang Y."/>
            <person name="Du W."/>
            <person name="Zhou Y."/>
            <person name="Huang L."/>
            <person name="Dai X."/>
        </authorList>
    </citation>
    <scope>NUCLEOTIDE SEQUENCE [LARGE SCALE GENOMIC DNA]</scope>
    <source>
        <strain evidence="1 2">YYQ-30</strain>
    </source>
</reference>
<protein>
    <submittedName>
        <fullName evidence="1">DUF934 domain-containing protein</fullName>
    </submittedName>
</protein>
<organism evidence="1 2">
    <name type="scientific">Halovulum dunhuangense</name>
    <dbReference type="NCBI Taxonomy" id="1505036"/>
    <lineage>
        <taxon>Bacteria</taxon>
        <taxon>Pseudomonadati</taxon>
        <taxon>Pseudomonadota</taxon>
        <taxon>Alphaproteobacteria</taxon>
        <taxon>Rhodobacterales</taxon>
        <taxon>Paracoccaceae</taxon>
        <taxon>Halovulum</taxon>
    </lineage>
</organism>
<dbReference type="AlphaFoldDB" id="A0A849KZK0"/>
<dbReference type="InterPro" id="IPR008318">
    <property type="entry name" value="UCP030820"/>
</dbReference>
<comment type="caution">
    <text evidence="1">The sequence shown here is derived from an EMBL/GenBank/DDBJ whole genome shotgun (WGS) entry which is preliminary data.</text>
</comment>
<dbReference type="Proteomes" id="UP000572377">
    <property type="component" value="Unassembled WGS sequence"/>
</dbReference>
<gene>
    <name evidence="1" type="ORF">HMH01_01970</name>
</gene>
<dbReference type="EMBL" id="JABFBC010000001">
    <property type="protein sequence ID" value="NNU79194.1"/>
    <property type="molecule type" value="Genomic_DNA"/>
</dbReference>
<accession>A0A849KZK0</accession>
<proteinExistence type="predicted"/>
<dbReference type="RefSeq" id="WP_171321956.1">
    <property type="nucleotide sequence ID" value="NZ_JABFBC010000001.1"/>
</dbReference>
<keyword evidence="2" id="KW-1185">Reference proteome</keyword>